<name>A0AAP0RWM9_LIQFO</name>
<gene>
    <name evidence="1" type="ORF">L1049_014622</name>
</gene>
<comment type="caution">
    <text evidence="1">The sequence shown here is derived from an EMBL/GenBank/DDBJ whole genome shotgun (WGS) entry which is preliminary data.</text>
</comment>
<dbReference type="PANTHER" id="PTHR10775:SF177">
    <property type="entry name" value="TNP2, PARTIAL"/>
    <property type="match status" value="1"/>
</dbReference>
<evidence type="ECO:0000313" key="1">
    <source>
        <dbReference type="EMBL" id="KAK9286236.1"/>
    </source>
</evidence>
<evidence type="ECO:0008006" key="3">
    <source>
        <dbReference type="Google" id="ProtNLM"/>
    </source>
</evidence>
<organism evidence="1 2">
    <name type="scientific">Liquidambar formosana</name>
    <name type="common">Formosan gum</name>
    <dbReference type="NCBI Taxonomy" id="63359"/>
    <lineage>
        <taxon>Eukaryota</taxon>
        <taxon>Viridiplantae</taxon>
        <taxon>Streptophyta</taxon>
        <taxon>Embryophyta</taxon>
        <taxon>Tracheophyta</taxon>
        <taxon>Spermatophyta</taxon>
        <taxon>Magnoliopsida</taxon>
        <taxon>eudicotyledons</taxon>
        <taxon>Gunneridae</taxon>
        <taxon>Pentapetalae</taxon>
        <taxon>Saxifragales</taxon>
        <taxon>Altingiaceae</taxon>
        <taxon>Liquidambar</taxon>
    </lineage>
</organism>
<dbReference type="EMBL" id="JBBPBK010000004">
    <property type="protein sequence ID" value="KAK9286236.1"/>
    <property type="molecule type" value="Genomic_DNA"/>
</dbReference>
<sequence>MTNNDGDNVEEVQEILEDIYAGTFIDTYVEESSNSNDPHCSKGKEDKFARLLRDTQRELYPSCTKFLLLSFLVKFLHIKTINNWSNKSFEMMLDLLKEALPPGERLPKSYYEAKKIIWDLGLGYEVIHVCMHDCVLFWKELEDKEVCPKCGESRWKAVEGKHKKIPKKVLRYFPLKPRLQRLFMSKKTAAYMRWHKEKRLVEKNVLRHPADSQAWVEFDKEHEWFAQEPRNVRLGLATDGFNPFSNMSNSYSMWPVVVVPYNLPPWKCMKEPFFMMSLLIPGPKSLRNDIDVYLRPLINELKELWENGVQTYDASTEENFQMHAAVLWTINDFPAYGNLSGWSTKGFLACPICNKDTCSQSLHIKIGYLCHRRYLPPDHSWRKKTTMFNNKQEHRLQPKDLSGDDVLEQLKNLEDVTFWKPPGKKKKKRTELELNWTKNSIFFELPYWRTLKLRHNLDVMHIEKNICDNVLGTLMNIDGKTKNTLKARIDLEKLGIKKELHLKWTGTKYEMPHACYTLSANERKGLCEWLKLVKFPDGYASNIS</sequence>
<reference evidence="1 2" key="1">
    <citation type="journal article" date="2024" name="Plant J.">
        <title>Genome sequences and population genomics reveal climatic adaptation and genomic divergence between two closely related sweetgum species.</title>
        <authorList>
            <person name="Xu W.Q."/>
            <person name="Ren C.Q."/>
            <person name="Zhang X.Y."/>
            <person name="Comes H.P."/>
            <person name="Liu X.H."/>
            <person name="Li Y.G."/>
            <person name="Kettle C.J."/>
            <person name="Jalonen R."/>
            <person name="Gaisberger H."/>
            <person name="Ma Y.Z."/>
            <person name="Qiu Y.X."/>
        </authorList>
    </citation>
    <scope>NUCLEOTIDE SEQUENCE [LARGE SCALE GENOMIC DNA]</scope>
    <source>
        <strain evidence="1">Hangzhou</strain>
    </source>
</reference>
<protein>
    <recommendedName>
        <fullName evidence="3">Transposase</fullName>
    </recommendedName>
</protein>
<dbReference type="InterPro" id="IPR004242">
    <property type="entry name" value="Transposase_21"/>
</dbReference>
<dbReference type="Pfam" id="PF02992">
    <property type="entry name" value="Transposase_21"/>
    <property type="match status" value="1"/>
</dbReference>
<dbReference type="AlphaFoldDB" id="A0AAP0RWM9"/>
<dbReference type="Proteomes" id="UP001415857">
    <property type="component" value="Unassembled WGS sequence"/>
</dbReference>
<keyword evidence="2" id="KW-1185">Reference proteome</keyword>
<accession>A0AAP0RWM9</accession>
<dbReference type="PANTHER" id="PTHR10775">
    <property type="entry name" value="OS08G0208400 PROTEIN"/>
    <property type="match status" value="1"/>
</dbReference>
<proteinExistence type="predicted"/>
<evidence type="ECO:0000313" key="2">
    <source>
        <dbReference type="Proteomes" id="UP001415857"/>
    </source>
</evidence>